<organism evidence="10 11">
    <name type="scientific">Macleaya cordata</name>
    <name type="common">Five-seeded plume-poppy</name>
    <name type="synonym">Bocconia cordata</name>
    <dbReference type="NCBI Taxonomy" id="56857"/>
    <lineage>
        <taxon>Eukaryota</taxon>
        <taxon>Viridiplantae</taxon>
        <taxon>Streptophyta</taxon>
        <taxon>Embryophyta</taxon>
        <taxon>Tracheophyta</taxon>
        <taxon>Spermatophyta</taxon>
        <taxon>Magnoliopsida</taxon>
        <taxon>Ranunculales</taxon>
        <taxon>Papaveraceae</taxon>
        <taxon>Papaveroideae</taxon>
        <taxon>Macleaya</taxon>
    </lineage>
</organism>
<dbReference type="EMBL" id="MVGT01004341">
    <property type="protein sequence ID" value="OVA00265.1"/>
    <property type="molecule type" value="Genomic_DNA"/>
</dbReference>
<keyword evidence="11" id="KW-1185">Reference proteome</keyword>
<reference evidence="10 11" key="1">
    <citation type="journal article" date="2017" name="Mol. Plant">
        <title>The Genome of Medicinal Plant Macleaya cordata Provides New Insights into Benzylisoquinoline Alkaloids Metabolism.</title>
        <authorList>
            <person name="Liu X."/>
            <person name="Liu Y."/>
            <person name="Huang P."/>
            <person name="Ma Y."/>
            <person name="Qing Z."/>
            <person name="Tang Q."/>
            <person name="Cao H."/>
            <person name="Cheng P."/>
            <person name="Zheng Y."/>
            <person name="Yuan Z."/>
            <person name="Zhou Y."/>
            <person name="Liu J."/>
            <person name="Tang Z."/>
            <person name="Zhuo Y."/>
            <person name="Zhang Y."/>
            <person name="Yu L."/>
            <person name="Huang J."/>
            <person name="Yang P."/>
            <person name="Peng Q."/>
            <person name="Zhang J."/>
            <person name="Jiang W."/>
            <person name="Zhang Z."/>
            <person name="Lin K."/>
            <person name="Ro D.K."/>
            <person name="Chen X."/>
            <person name="Xiong X."/>
            <person name="Shang Y."/>
            <person name="Huang S."/>
            <person name="Zeng J."/>
        </authorList>
    </citation>
    <scope>NUCLEOTIDE SEQUENCE [LARGE SCALE GENOMIC DNA]</scope>
    <source>
        <strain evidence="11">cv. BLH2017</strain>
        <tissue evidence="10">Root</tissue>
    </source>
</reference>
<keyword evidence="3" id="KW-0285">Flavoprotein</keyword>
<dbReference type="Gene3D" id="3.30.43.10">
    <property type="entry name" value="Uridine Diphospho-n-acetylenolpyruvylglucosamine Reductase, domain 2"/>
    <property type="match status" value="1"/>
</dbReference>
<feature type="signal peptide" evidence="8">
    <location>
        <begin position="1"/>
        <end position="28"/>
    </location>
</feature>
<evidence type="ECO:0000256" key="2">
    <source>
        <dbReference type="ARBA" id="ARBA00005466"/>
    </source>
</evidence>
<comment type="caution">
    <text evidence="10">The sequence shown here is derived from an EMBL/GenBank/DDBJ whole genome shotgun (WGS) entry which is preliminary data.</text>
</comment>
<evidence type="ECO:0000256" key="7">
    <source>
        <dbReference type="ARBA" id="ARBA00023180"/>
    </source>
</evidence>
<evidence type="ECO:0000313" key="10">
    <source>
        <dbReference type="EMBL" id="OVA00265.1"/>
    </source>
</evidence>
<name>A0A200PPW7_MACCD</name>
<comment type="cofactor">
    <cofactor evidence="1">
        <name>FAD</name>
        <dbReference type="ChEBI" id="CHEBI:57692"/>
    </cofactor>
</comment>
<dbReference type="GO" id="GO:0016491">
    <property type="term" value="F:oxidoreductase activity"/>
    <property type="evidence" value="ECO:0007669"/>
    <property type="project" value="InterPro"/>
</dbReference>
<dbReference type="InterPro" id="IPR012951">
    <property type="entry name" value="BBE"/>
</dbReference>
<dbReference type="InterPro" id="IPR016169">
    <property type="entry name" value="FAD-bd_PCMH_sub2"/>
</dbReference>
<keyword evidence="4 8" id="KW-0732">Signal</keyword>
<proteinExistence type="inferred from homology"/>
<feature type="domain" description="FAD-binding PCMH-type" evidence="9">
    <location>
        <begin position="79"/>
        <end position="253"/>
    </location>
</feature>
<dbReference type="SUPFAM" id="SSF56176">
    <property type="entry name" value="FAD-binding/transporter-associated domain-like"/>
    <property type="match status" value="1"/>
</dbReference>
<feature type="chain" id="PRO_5013075038" evidence="8">
    <location>
        <begin position="29"/>
        <end position="538"/>
    </location>
</feature>
<dbReference type="GO" id="GO:0071949">
    <property type="term" value="F:FAD binding"/>
    <property type="evidence" value="ECO:0007669"/>
    <property type="project" value="InterPro"/>
</dbReference>
<evidence type="ECO:0000256" key="6">
    <source>
        <dbReference type="ARBA" id="ARBA00023157"/>
    </source>
</evidence>
<dbReference type="InterPro" id="IPR036318">
    <property type="entry name" value="FAD-bd_PCMH-like_sf"/>
</dbReference>
<evidence type="ECO:0000256" key="1">
    <source>
        <dbReference type="ARBA" id="ARBA00001974"/>
    </source>
</evidence>
<evidence type="ECO:0000259" key="9">
    <source>
        <dbReference type="PROSITE" id="PS51387"/>
    </source>
</evidence>
<evidence type="ECO:0000256" key="5">
    <source>
        <dbReference type="ARBA" id="ARBA00022827"/>
    </source>
</evidence>
<evidence type="ECO:0000313" key="11">
    <source>
        <dbReference type="Proteomes" id="UP000195402"/>
    </source>
</evidence>
<accession>A0A200PPW7</accession>
<dbReference type="AlphaFoldDB" id="A0A200PPW7"/>
<keyword evidence="6" id="KW-1015">Disulfide bond</keyword>
<dbReference type="InterPro" id="IPR016166">
    <property type="entry name" value="FAD-bd_PCMH"/>
</dbReference>
<dbReference type="OMA" id="HEDIYIG"/>
<evidence type="ECO:0000256" key="3">
    <source>
        <dbReference type="ARBA" id="ARBA00022630"/>
    </source>
</evidence>
<dbReference type="OrthoDB" id="525608at2759"/>
<protein>
    <submittedName>
        <fullName evidence="10">FAD linked oxidase</fullName>
    </submittedName>
</protein>
<evidence type="ECO:0000256" key="4">
    <source>
        <dbReference type="ARBA" id="ARBA00022729"/>
    </source>
</evidence>
<evidence type="ECO:0000256" key="8">
    <source>
        <dbReference type="SAM" id="SignalP"/>
    </source>
</evidence>
<gene>
    <name evidence="10" type="ORF">BVC80_1495g10</name>
</gene>
<dbReference type="FunFam" id="3.30.43.10:FF:000004">
    <property type="entry name" value="Berberine bridge enzyme-like 15"/>
    <property type="match status" value="1"/>
</dbReference>
<dbReference type="InterPro" id="IPR006094">
    <property type="entry name" value="Oxid_FAD_bind_N"/>
</dbReference>
<dbReference type="STRING" id="56857.A0A200PPW7"/>
<dbReference type="Pfam" id="PF08031">
    <property type="entry name" value="BBE"/>
    <property type="match status" value="1"/>
</dbReference>
<keyword evidence="5" id="KW-0274">FAD</keyword>
<comment type="similarity">
    <text evidence="2">Belongs to the oxygen-dependent FAD-linked oxidoreductase family.</text>
</comment>
<sequence length="538" mass="60251">MMMMGISSSATLSFLSFLVLLFSTGSWAANSNSVHGDFLQCLSSLQNPSTPIPIFTPNNSNFTTLFRSSARNLRFLSPNSTQPQFIITPTHESHVQAAVVCCRKHGLDLKVRSGGHDVEGLSYWSDDPFVIVDLVDYRNITVDVEAKTAWIQAGASLGEVYFKVANASKTLGFPAGFCPTVGVGGHISGGGIGALVRKYGLASDQVIDARIVTVDGKILDKRTMGKDLFWAIRGGGASSYGVILSWKVKLVDVTPIVTVATVGRTLEQGGTDLVHRWQFIADRLHEDIYIGLTMTVGNGSRAGEKTVLTQFSFLFLGDTDRLLRLMEESFPELGLNRSDCKEMSWVESHVYFFAPGRPIEFLWDRDHETKSFLKIKADYVREPISKAGLEGIWKRFMGGQSPAMLWTPMGARMNEISESELPYPHRAGNIYNIMYVGNWVQESESEKQIDWMRRFYSYMGRYVSKNPRSAYLNYKDLDLGQNENGDSEATRYIKARSWGRKYFKSNFVRLVKVKSMVDPGNFFKNKQSIPPIKSWGKN</sequence>
<dbReference type="InParanoid" id="A0A200PPW7"/>
<dbReference type="Pfam" id="PF01565">
    <property type="entry name" value="FAD_binding_4"/>
    <property type="match status" value="1"/>
</dbReference>
<dbReference type="Proteomes" id="UP000195402">
    <property type="component" value="Unassembled WGS sequence"/>
</dbReference>
<dbReference type="Gene3D" id="3.40.462.20">
    <property type="match status" value="1"/>
</dbReference>
<dbReference type="Gene3D" id="3.30.465.10">
    <property type="match status" value="1"/>
</dbReference>
<dbReference type="PROSITE" id="PS51387">
    <property type="entry name" value="FAD_PCMH"/>
    <property type="match status" value="1"/>
</dbReference>
<dbReference type="PANTHER" id="PTHR32448">
    <property type="entry name" value="OS08G0158400 PROTEIN"/>
    <property type="match status" value="1"/>
</dbReference>
<keyword evidence="7" id="KW-0325">Glycoprotein</keyword>
<dbReference type="InterPro" id="IPR016167">
    <property type="entry name" value="FAD-bd_PCMH_sub1"/>
</dbReference>